<dbReference type="InterPro" id="IPR010998">
    <property type="entry name" value="Integrase_recombinase_N"/>
</dbReference>
<dbReference type="InterPro" id="IPR002104">
    <property type="entry name" value="Integrase_catalytic"/>
</dbReference>
<evidence type="ECO:0000256" key="3">
    <source>
        <dbReference type="ARBA" id="ARBA00023172"/>
    </source>
</evidence>
<dbReference type="PANTHER" id="PTHR30349">
    <property type="entry name" value="PHAGE INTEGRASE-RELATED"/>
    <property type="match status" value="1"/>
</dbReference>
<evidence type="ECO:0000313" key="5">
    <source>
        <dbReference type="EMBL" id="SFK54733.1"/>
    </source>
</evidence>
<organism evidence="5 6">
    <name type="scientific">Methylophaga sulfidovorans</name>
    <dbReference type="NCBI Taxonomy" id="45496"/>
    <lineage>
        <taxon>Bacteria</taxon>
        <taxon>Pseudomonadati</taxon>
        <taxon>Pseudomonadota</taxon>
        <taxon>Gammaproteobacteria</taxon>
        <taxon>Thiotrichales</taxon>
        <taxon>Piscirickettsiaceae</taxon>
        <taxon>Methylophaga</taxon>
    </lineage>
</organism>
<name>A0A1I4AEJ3_9GAMM</name>
<dbReference type="CDD" id="cd00796">
    <property type="entry name" value="INT_Rci_Hp1_C"/>
    <property type="match status" value="1"/>
</dbReference>
<dbReference type="OrthoDB" id="9795573at2"/>
<accession>A0A1I4AEJ3</accession>
<dbReference type="RefSeq" id="WP_091714851.1">
    <property type="nucleotide sequence ID" value="NZ_FOSH01000014.1"/>
</dbReference>
<dbReference type="PANTHER" id="PTHR30349:SF94">
    <property type="entry name" value="INTEGRASE_RECOMBINASE HI_1414-RELATED"/>
    <property type="match status" value="1"/>
</dbReference>
<feature type="domain" description="Tyr recombinase" evidence="4">
    <location>
        <begin position="186"/>
        <end position="368"/>
    </location>
</feature>
<dbReference type="GO" id="GO:0003677">
    <property type="term" value="F:DNA binding"/>
    <property type="evidence" value="ECO:0007669"/>
    <property type="project" value="UniProtKB-KW"/>
</dbReference>
<keyword evidence="6" id="KW-1185">Reference proteome</keyword>
<dbReference type="Proteomes" id="UP000198924">
    <property type="component" value="Unassembled WGS sequence"/>
</dbReference>
<evidence type="ECO:0000313" key="6">
    <source>
        <dbReference type="Proteomes" id="UP000198924"/>
    </source>
</evidence>
<dbReference type="InterPro" id="IPR011010">
    <property type="entry name" value="DNA_brk_join_enz"/>
</dbReference>
<dbReference type="InterPro" id="IPR050090">
    <property type="entry name" value="Tyrosine_recombinase_XerCD"/>
</dbReference>
<keyword evidence="2" id="KW-0238">DNA-binding</keyword>
<keyword evidence="1" id="KW-0229">DNA integration</keyword>
<gene>
    <name evidence="5" type="ORF">SAMN04488079_11438</name>
</gene>
<dbReference type="InterPro" id="IPR013762">
    <property type="entry name" value="Integrase-like_cat_sf"/>
</dbReference>
<evidence type="ECO:0000256" key="2">
    <source>
        <dbReference type="ARBA" id="ARBA00023125"/>
    </source>
</evidence>
<dbReference type="Pfam" id="PF00589">
    <property type="entry name" value="Phage_integrase"/>
    <property type="match status" value="1"/>
</dbReference>
<dbReference type="GO" id="GO:0006310">
    <property type="term" value="P:DNA recombination"/>
    <property type="evidence" value="ECO:0007669"/>
    <property type="project" value="UniProtKB-KW"/>
</dbReference>
<dbReference type="STRING" id="45496.SAMN04488079_11438"/>
<dbReference type="Gene3D" id="1.10.443.10">
    <property type="entry name" value="Intergrase catalytic core"/>
    <property type="match status" value="1"/>
</dbReference>
<keyword evidence="3" id="KW-0233">DNA recombination</keyword>
<evidence type="ECO:0000256" key="1">
    <source>
        <dbReference type="ARBA" id="ARBA00022908"/>
    </source>
</evidence>
<dbReference type="Gene3D" id="1.10.150.130">
    <property type="match status" value="1"/>
</dbReference>
<proteinExistence type="predicted"/>
<reference evidence="6" key="1">
    <citation type="submission" date="2016-10" db="EMBL/GenBank/DDBJ databases">
        <authorList>
            <person name="Varghese N."/>
            <person name="Submissions S."/>
        </authorList>
    </citation>
    <scope>NUCLEOTIDE SEQUENCE [LARGE SCALE GENOMIC DNA]</scope>
    <source>
        <strain evidence="6">DSM 11578</strain>
    </source>
</reference>
<dbReference type="AlphaFoldDB" id="A0A1I4AEJ3"/>
<evidence type="ECO:0000259" key="4">
    <source>
        <dbReference type="PROSITE" id="PS51898"/>
    </source>
</evidence>
<protein>
    <submittedName>
        <fullName evidence="5">Site-specific recombinase XerC</fullName>
    </submittedName>
</protein>
<dbReference type="PROSITE" id="PS51898">
    <property type="entry name" value="TYR_RECOMBINASE"/>
    <property type="match status" value="1"/>
</dbReference>
<dbReference type="EMBL" id="FOSH01000014">
    <property type="protein sequence ID" value="SFK54733.1"/>
    <property type="molecule type" value="Genomic_DNA"/>
</dbReference>
<dbReference type="SUPFAM" id="SSF56349">
    <property type="entry name" value="DNA breaking-rejoining enzymes"/>
    <property type="match status" value="1"/>
</dbReference>
<dbReference type="GO" id="GO:0015074">
    <property type="term" value="P:DNA integration"/>
    <property type="evidence" value="ECO:0007669"/>
    <property type="project" value="UniProtKB-KW"/>
</dbReference>
<sequence>MASIRIRNGKYQFIVKNKKLLPKPLHFTFDDKADGEAYVADLEACLAKGIVPKQFLVSKESVKLHELIDNYVKAVHVTYDNRLLLDIHKKRLANIELEKITYKWTESWVKDMKQTYKLAPSTIKKHVGSLARCLDWGIRHEYIQNNPLRLLQRGYATYTDDDIKKAGIKRIDIERDRRLEQGEEDKITSVISGQYQPVNKRKKLVITHSEAYLTFFYLAIESAMRMREMYTLEFGQIDFAKRTIFLDKTKNGDKRQVPISGPLQTILKEYFFNKPESKYVFPWFDGKYTKEALKKTTANISKQWDRIFKYAECENLCFHDLRHEATSRIYERTNLTDLEVAKITGHKNLKTLQRYANLRGSNLAERLW</sequence>